<reference evidence="4" key="1">
    <citation type="submission" date="2017-04" db="EMBL/GenBank/DDBJ databases">
        <authorList>
            <person name="Varghese N."/>
            <person name="Submissions S."/>
        </authorList>
    </citation>
    <scope>NUCLEOTIDE SEQUENCE [LARGE SCALE GENOMIC DNA]</scope>
</reference>
<dbReference type="OrthoDB" id="7452565at2"/>
<dbReference type="EMBL" id="FXWG01000002">
    <property type="protein sequence ID" value="SMQ69770.1"/>
    <property type="molecule type" value="Genomic_DNA"/>
</dbReference>
<keyword evidence="2" id="KW-0472">Membrane</keyword>
<dbReference type="AlphaFoldDB" id="A0A1Y6F8T9"/>
<feature type="transmembrane region" description="Helical" evidence="2">
    <location>
        <begin position="26"/>
        <end position="46"/>
    </location>
</feature>
<dbReference type="Proteomes" id="UP000194420">
    <property type="component" value="Unassembled WGS sequence"/>
</dbReference>
<keyword evidence="2" id="KW-0812">Transmembrane</keyword>
<accession>A0A1Y6F8T9</accession>
<evidence type="ECO:0000313" key="3">
    <source>
        <dbReference type="EMBL" id="SMQ69770.1"/>
    </source>
</evidence>
<evidence type="ECO:0000313" key="4">
    <source>
        <dbReference type="Proteomes" id="UP000194420"/>
    </source>
</evidence>
<feature type="compositionally biased region" description="Acidic residues" evidence="1">
    <location>
        <begin position="65"/>
        <end position="89"/>
    </location>
</feature>
<feature type="region of interest" description="Disordered" evidence="1">
    <location>
        <begin position="62"/>
        <end position="95"/>
    </location>
</feature>
<dbReference type="RefSeq" id="WP_086437810.1">
    <property type="nucleotide sequence ID" value="NZ_FXWG01000002.1"/>
</dbReference>
<keyword evidence="4" id="KW-1185">Reference proteome</keyword>
<gene>
    <name evidence="3" type="ORF">SAMN06297468_1956</name>
</gene>
<name>A0A1Y6F8T9_9SPHN</name>
<organism evidence="3 4">
    <name type="scientific">Altererythrobacter xiamenensis</name>
    <dbReference type="NCBI Taxonomy" id="1316679"/>
    <lineage>
        <taxon>Bacteria</taxon>
        <taxon>Pseudomonadati</taxon>
        <taxon>Pseudomonadota</taxon>
        <taxon>Alphaproteobacteria</taxon>
        <taxon>Sphingomonadales</taxon>
        <taxon>Erythrobacteraceae</taxon>
        <taxon>Altererythrobacter</taxon>
    </lineage>
</organism>
<keyword evidence="2" id="KW-1133">Transmembrane helix</keyword>
<evidence type="ECO:0000256" key="1">
    <source>
        <dbReference type="SAM" id="MobiDB-lite"/>
    </source>
</evidence>
<proteinExistence type="predicted"/>
<protein>
    <submittedName>
        <fullName evidence="3">Uncharacterized protein</fullName>
    </submittedName>
</protein>
<evidence type="ECO:0000256" key="2">
    <source>
        <dbReference type="SAM" id="Phobius"/>
    </source>
</evidence>
<sequence>MHKEGDEIHIDDDAASAGETSGRMRWVLGIGTALAIGLLTIIWMTGALTQGDVEEEATVTGEILSTDDEGDNTDSIIMEEGDSLDDTEEVGGNAQ</sequence>